<sequence length="179" mass="20441">MTILKDHKGHIAQALLMVILIAIPLFYFSQKVHDIRSDYYTEHMTAISEKIGRELERQVIWEDSKDENQSSIMYTAYYYPQALSVVCRTTPVIYVRDQNTPPGAAFLVSDSETIYPATVVEDTEYNATLLIFENVPSEFVGHLAYLDIVPSQEVPENGVYNPSQVIEDRIRYSLQGEKA</sequence>
<protein>
    <submittedName>
        <fullName evidence="2">Uncharacterized protein</fullName>
    </submittedName>
</protein>
<keyword evidence="1" id="KW-1133">Transmembrane helix</keyword>
<evidence type="ECO:0000313" key="3">
    <source>
        <dbReference type="Proteomes" id="UP000195897"/>
    </source>
</evidence>
<keyword evidence="1" id="KW-0812">Transmembrane</keyword>
<keyword evidence="1" id="KW-0472">Membrane</keyword>
<reference evidence="3" key="1">
    <citation type="submission" date="2017-04" db="EMBL/GenBank/DDBJ databases">
        <title>Function of individual gut microbiota members based on whole genome sequencing of pure cultures obtained from chicken caecum.</title>
        <authorList>
            <person name="Medvecky M."/>
            <person name="Cejkova D."/>
            <person name="Polansky O."/>
            <person name="Karasova D."/>
            <person name="Kubasova T."/>
            <person name="Cizek A."/>
            <person name="Rychlik I."/>
        </authorList>
    </citation>
    <scope>NUCLEOTIDE SEQUENCE [LARGE SCALE GENOMIC DNA]</scope>
    <source>
        <strain evidence="3">An180</strain>
    </source>
</reference>
<dbReference type="Proteomes" id="UP000195897">
    <property type="component" value="Unassembled WGS sequence"/>
</dbReference>
<evidence type="ECO:0000313" key="2">
    <source>
        <dbReference type="EMBL" id="OUP51650.1"/>
    </source>
</evidence>
<comment type="caution">
    <text evidence="2">The sequence shown here is derived from an EMBL/GenBank/DDBJ whole genome shotgun (WGS) entry which is preliminary data.</text>
</comment>
<dbReference type="EMBL" id="NFKK01000019">
    <property type="protein sequence ID" value="OUP51650.1"/>
    <property type="molecule type" value="Genomic_DNA"/>
</dbReference>
<name>A0A1Y4L707_9FIRM</name>
<proteinExistence type="predicted"/>
<dbReference type="RefSeq" id="WP_087374273.1">
    <property type="nucleotide sequence ID" value="NZ_JBKTCX010000047.1"/>
</dbReference>
<gene>
    <name evidence="2" type="ORF">B5F17_12445</name>
</gene>
<feature type="transmembrane region" description="Helical" evidence="1">
    <location>
        <begin position="12"/>
        <end position="29"/>
    </location>
</feature>
<evidence type="ECO:0000256" key="1">
    <source>
        <dbReference type="SAM" id="Phobius"/>
    </source>
</evidence>
<dbReference type="AlphaFoldDB" id="A0A1Y4L707"/>
<accession>A0A1Y4L707</accession>
<organism evidence="2 3">
    <name type="scientific">Butyricicoccus pullicaecorum</name>
    <dbReference type="NCBI Taxonomy" id="501571"/>
    <lineage>
        <taxon>Bacteria</taxon>
        <taxon>Bacillati</taxon>
        <taxon>Bacillota</taxon>
        <taxon>Clostridia</taxon>
        <taxon>Eubacteriales</taxon>
        <taxon>Butyricicoccaceae</taxon>
        <taxon>Butyricicoccus</taxon>
    </lineage>
</organism>